<dbReference type="PANTHER" id="PTHR10245:SF123">
    <property type="entry name" value="OS08G0366100 PROTEIN"/>
    <property type="match status" value="1"/>
</dbReference>
<evidence type="ECO:0000313" key="3">
    <source>
        <dbReference type="Proteomes" id="UP000775213"/>
    </source>
</evidence>
<evidence type="ECO:0000256" key="1">
    <source>
        <dbReference type="ARBA" id="ARBA00023125"/>
    </source>
</evidence>
<evidence type="ECO:0000313" key="2">
    <source>
        <dbReference type="EMBL" id="KAH0465405.1"/>
    </source>
</evidence>
<reference evidence="2 3" key="1">
    <citation type="journal article" date="2021" name="Hortic Res">
        <title>Chromosome-scale assembly of the Dendrobium chrysotoxum genome enhances the understanding of orchid evolution.</title>
        <authorList>
            <person name="Zhang Y."/>
            <person name="Zhang G.Q."/>
            <person name="Zhang D."/>
            <person name="Liu X.D."/>
            <person name="Xu X.Y."/>
            <person name="Sun W.H."/>
            <person name="Yu X."/>
            <person name="Zhu X."/>
            <person name="Wang Z.W."/>
            <person name="Zhao X."/>
            <person name="Zhong W.Y."/>
            <person name="Chen H."/>
            <person name="Yin W.L."/>
            <person name="Huang T."/>
            <person name="Niu S.C."/>
            <person name="Liu Z.J."/>
        </authorList>
    </citation>
    <scope>NUCLEOTIDE SEQUENCE [LARGE SCALE GENOMIC DNA]</scope>
    <source>
        <strain evidence="2">Lindl</strain>
    </source>
</reference>
<dbReference type="Proteomes" id="UP000775213">
    <property type="component" value="Unassembled WGS sequence"/>
</dbReference>
<evidence type="ECO:0008006" key="4">
    <source>
        <dbReference type="Google" id="ProtNLM"/>
    </source>
</evidence>
<proteinExistence type="predicted"/>
<dbReference type="Gene3D" id="1.10.260.40">
    <property type="entry name" value="lambda repressor-like DNA-binding domains"/>
    <property type="match status" value="1"/>
</dbReference>
<keyword evidence="1" id="KW-0238">DNA-binding</keyword>
<protein>
    <recommendedName>
        <fullName evidence="4">HTH cro/C1-type domain-containing protein</fullName>
    </recommendedName>
</protein>
<accession>A0AAV7GU41</accession>
<gene>
    <name evidence="2" type="ORF">IEQ34_005508</name>
</gene>
<keyword evidence="3" id="KW-1185">Reference proteome</keyword>
<dbReference type="EMBL" id="JAGFBR010000006">
    <property type="protein sequence ID" value="KAH0465405.1"/>
    <property type="molecule type" value="Genomic_DNA"/>
</dbReference>
<comment type="caution">
    <text evidence="2">The sequence shown here is derived from an EMBL/GenBank/DDBJ whole genome shotgun (WGS) entry which is preliminary data.</text>
</comment>
<dbReference type="AlphaFoldDB" id="A0AAV7GU41"/>
<name>A0AAV7GU41_DENCH</name>
<sequence length="72" mass="8418">MNTRKLNEETESLSHDKLINEKPEVIQEYESGRVIPNQQIINKLERVVRVKLQDDHKNSKNSYKSKLGLAIE</sequence>
<dbReference type="GO" id="GO:0003677">
    <property type="term" value="F:DNA binding"/>
    <property type="evidence" value="ECO:0007669"/>
    <property type="project" value="UniProtKB-KW"/>
</dbReference>
<dbReference type="InterPro" id="IPR010982">
    <property type="entry name" value="Lambda_DNA-bd_dom_sf"/>
</dbReference>
<dbReference type="PANTHER" id="PTHR10245">
    <property type="entry name" value="ENDOTHELIAL DIFFERENTIATION-RELATED FACTOR 1 MULTIPROTEIN BRIDGING FACTOR 1"/>
    <property type="match status" value="1"/>
</dbReference>
<dbReference type="GO" id="GO:0005634">
    <property type="term" value="C:nucleus"/>
    <property type="evidence" value="ECO:0007669"/>
    <property type="project" value="TreeGrafter"/>
</dbReference>
<organism evidence="2 3">
    <name type="scientific">Dendrobium chrysotoxum</name>
    <name type="common">Orchid</name>
    <dbReference type="NCBI Taxonomy" id="161865"/>
    <lineage>
        <taxon>Eukaryota</taxon>
        <taxon>Viridiplantae</taxon>
        <taxon>Streptophyta</taxon>
        <taxon>Embryophyta</taxon>
        <taxon>Tracheophyta</taxon>
        <taxon>Spermatophyta</taxon>
        <taxon>Magnoliopsida</taxon>
        <taxon>Liliopsida</taxon>
        <taxon>Asparagales</taxon>
        <taxon>Orchidaceae</taxon>
        <taxon>Epidendroideae</taxon>
        <taxon>Malaxideae</taxon>
        <taxon>Dendrobiinae</taxon>
        <taxon>Dendrobium</taxon>
    </lineage>
</organism>